<evidence type="ECO:0000313" key="4">
    <source>
        <dbReference type="EMBL" id="SFD28862.1"/>
    </source>
</evidence>
<dbReference type="PIRSF" id="PIRSF018005">
    <property type="entry name" value="UCP018005"/>
    <property type="match status" value="1"/>
</dbReference>
<dbReference type="Proteomes" id="UP000199207">
    <property type="component" value="Unassembled WGS sequence"/>
</dbReference>
<dbReference type="STRING" id="910347.SAMN05421773_112161"/>
<reference evidence="4 5" key="1">
    <citation type="submission" date="2016-10" db="EMBL/GenBank/DDBJ databases">
        <authorList>
            <person name="de Groot N.N."/>
        </authorList>
    </citation>
    <scope>NUCLEOTIDE SEQUENCE [LARGE SCALE GENOMIC DNA]</scope>
    <source>
        <strain evidence="4 5">CGMCC 4.5739</strain>
    </source>
</reference>
<dbReference type="InterPro" id="IPR035094">
    <property type="entry name" value="EgtD"/>
</dbReference>
<feature type="domain" description="Histidine-specific methyltransferase SAM-dependent" evidence="3">
    <location>
        <begin position="25"/>
        <end position="326"/>
    </location>
</feature>
<dbReference type="InterPro" id="IPR019257">
    <property type="entry name" value="MeTrfase_dom"/>
</dbReference>
<organism evidence="4 5">
    <name type="scientific">Streptomyces aidingensis</name>
    <dbReference type="NCBI Taxonomy" id="910347"/>
    <lineage>
        <taxon>Bacteria</taxon>
        <taxon>Bacillati</taxon>
        <taxon>Actinomycetota</taxon>
        <taxon>Actinomycetes</taxon>
        <taxon>Kitasatosporales</taxon>
        <taxon>Streptomycetaceae</taxon>
        <taxon>Streptomyces</taxon>
    </lineage>
</organism>
<dbReference type="RefSeq" id="WP_425443897.1">
    <property type="nucleotide sequence ID" value="NZ_FOLM01000012.1"/>
</dbReference>
<dbReference type="Pfam" id="PF10017">
    <property type="entry name" value="Methyltransf_33"/>
    <property type="match status" value="1"/>
</dbReference>
<proteinExistence type="predicted"/>
<evidence type="ECO:0000259" key="3">
    <source>
        <dbReference type="Pfam" id="PF10017"/>
    </source>
</evidence>
<dbReference type="GO" id="GO:0008168">
    <property type="term" value="F:methyltransferase activity"/>
    <property type="evidence" value="ECO:0007669"/>
    <property type="project" value="UniProtKB-KW"/>
</dbReference>
<dbReference type="Gene3D" id="3.40.50.150">
    <property type="entry name" value="Vaccinia Virus protein VP39"/>
    <property type="match status" value="2"/>
</dbReference>
<name>A0A1I1R3M5_9ACTN</name>
<protein>
    <submittedName>
        <fullName evidence="4">L-histidine Nalpha-methyltransferase</fullName>
    </submittedName>
</protein>
<keyword evidence="1 4" id="KW-0489">Methyltransferase</keyword>
<evidence type="ECO:0000313" key="5">
    <source>
        <dbReference type="Proteomes" id="UP000199207"/>
    </source>
</evidence>
<dbReference type="SUPFAM" id="SSF53335">
    <property type="entry name" value="S-adenosyl-L-methionine-dependent methyltransferases"/>
    <property type="match status" value="1"/>
</dbReference>
<evidence type="ECO:0000256" key="2">
    <source>
        <dbReference type="ARBA" id="ARBA00022679"/>
    </source>
</evidence>
<dbReference type="InterPro" id="IPR017804">
    <property type="entry name" value="MeTrfase_EgtD-like"/>
</dbReference>
<dbReference type="GO" id="GO:0032259">
    <property type="term" value="P:methylation"/>
    <property type="evidence" value="ECO:0007669"/>
    <property type="project" value="UniProtKB-KW"/>
</dbReference>
<dbReference type="PANTHER" id="PTHR43397">
    <property type="entry name" value="ERGOTHIONEINE BIOSYNTHESIS PROTEIN 1"/>
    <property type="match status" value="1"/>
</dbReference>
<dbReference type="InterPro" id="IPR029063">
    <property type="entry name" value="SAM-dependent_MTases_sf"/>
</dbReference>
<keyword evidence="2 4" id="KW-0808">Transferase</keyword>
<dbReference type="InterPro" id="IPR051128">
    <property type="entry name" value="EgtD_Methyltrsf_superfamily"/>
</dbReference>
<accession>A0A1I1R3M5</accession>
<evidence type="ECO:0000256" key="1">
    <source>
        <dbReference type="ARBA" id="ARBA00022603"/>
    </source>
</evidence>
<gene>
    <name evidence="4" type="ORF">SAMN05421773_112161</name>
</gene>
<dbReference type="AlphaFoldDB" id="A0A1I1R3M5"/>
<dbReference type="PANTHER" id="PTHR43397:SF1">
    <property type="entry name" value="ERGOTHIONEINE BIOSYNTHESIS PROTEIN 1"/>
    <property type="match status" value="1"/>
</dbReference>
<sequence>MTSPEPSRFTLDHRLPAGHFDRELRADARAGLTATPKVLPPKWFYDERGSALFDEITRLPEYYLTRAEREILHARAAGIARLTGARSLAELGSGTSEKTRVLLDALTAAGTLERYAPVDVSPAPLREAGAALRTAYPALRITATVADFEHDLTLPRDPAPVLVAFLGSTLGNLDTPRRAAFFTALRAALRPGDSLLLGADLVKDPQTLIRAYDDSRGITAEFNRNVLHVLNEGLDADFQPDTFQHRAVWNPEEERMEMRLRSRTAQSVKLPAAGLTADFAEGEELLTEISVKFRRDRLTAELADGGFTLTEWWTDTAARYALLLATPTP</sequence>
<dbReference type="NCBIfam" id="TIGR03438">
    <property type="entry name" value="egtD_ergothio"/>
    <property type="match status" value="1"/>
</dbReference>
<keyword evidence="5" id="KW-1185">Reference proteome</keyword>
<dbReference type="EMBL" id="FOLM01000012">
    <property type="protein sequence ID" value="SFD28862.1"/>
    <property type="molecule type" value="Genomic_DNA"/>
</dbReference>